<name>X1V9J5_9ZZZZ</name>
<evidence type="ECO:0000313" key="1">
    <source>
        <dbReference type="EMBL" id="GAJ02160.1"/>
    </source>
</evidence>
<gene>
    <name evidence="1" type="ORF">S12H4_32133</name>
</gene>
<dbReference type="EMBL" id="BARW01018818">
    <property type="protein sequence ID" value="GAJ02160.1"/>
    <property type="molecule type" value="Genomic_DNA"/>
</dbReference>
<comment type="caution">
    <text evidence="1">The sequence shown here is derived from an EMBL/GenBank/DDBJ whole genome shotgun (WGS) entry which is preliminary data.</text>
</comment>
<protein>
    <submittedName>
        <fullName evidence="1">Uncharacterized protein</fullName>
    </submittedName>
</protein>
<organism evidence="1">
    <name type="scientific">marine sediment metagenome</name>
    <dbReference type="NCBI Taxonomy" id="412755"/>
    <lineage>
        <taxon>unclassified sequences</taxon>
        <taxon>metagenomes</taxon>
        <taxon>ecological metagenomes</taxon>
    </lineage>
</organism>
<accession>X1V9J5</accession>
<dbReference type="AlphaFoldDB" id="X1V9J5"/>
<sequence>MRPPICCICDIRLKDVDDGGLIYFKKRPSDEEWIKKMEEKGMVGHPPYAEWFCNEHHRKAIELKDLNIEEAMKILFDS</sequence>
<reference evidence="1" key="1">
    <citation type="journal article" date="2014" name="Front. Microbiol.">
        <title>High frequency of phylogenetically diverse reductive dehalogenase-homologous genes in deep subseafloor sedimentary metagenomes.</title>
        <authorList>
            <person name="Kawai M."/>
            <person name="Futagami T."/>
            <person name="Toyoda A."/>
            <person name="Takaki Y."/>
            <person name="Nishi S."/>
            <person name="Hori S."/>
            <person name="Arai W."/>
            <person name="Tsubouchi T."/>
            <person name="Morono Y."/>
            <person name="Uchiyama I."/>
            <person name="Ito T."/>
            <person name="Fujiyama A."/>
            <person name="Inagaki F."/>
            <person name="Takami H."/>
        </authorList>
    </citation>
    <scope>NUCLEOTIDE SEQUENCE</scope>
    <source>
        <strain evidence="1">Expedition CK06-06</strain>
    </source>
</reference>
<proteinExistence type="predicted"/>